<reference evidence="7 8" key="1">
    <citation type="submission" date="2020-06" db="EMBL/GenBank/DDBJ databases">
        <authorList>
            <consortium name="Wellcome Sanger Institute Data Sharing"/>
        </authorList>
    </citation>
    <scope>NUCLEOTIDE SEQUENCE [LARGE SCALE GENOMIC DNA]</scope>
</reference>
<comment type="subcellular location">
    <subcellularLocation>
        <location evidence="1">Membrane</location>
        <topology evidence="1">Multi-pass membrane protein</topology>
    </subcellularLocation>
</comment>
<keyword evidence="2 6" id="KW-0812">Transmembrane</keyword>
<dbReference type="Ensembl" id="ENSDCDT00010047949.1">
    <property type="protein sequence ID" value="ENSDCDP00010038342.1"/>
    <property type="gene ID" value="ENSDCDG00010024801.1"/>
</dbReference>
<dbReference type="Proteomes" id="UP000694580">
    <property type="component" value="Chromosome 7"/>
</dbReference>
<keyword evidence="5" id="KW-0325">Glycoprotein</keyword>
<accession>A0AAY4CYJ4</accession>
<feature type="transmembrane region" description="Helical" evidence="6">
    <location>
        <begin position="218"/>
        <end position="241"/>
    </location>
</feature>
<proteinExistence type="predicted"/>
<feature type="transmembrane region" description="Helical" evidence="6">
    <location>
        <begin position="167"/>
        <end position="194"/>
    </location>
</feature>
<dbReference type="GeneTree" id="ENSGT00390000011615"/>
<name>A0AAY4CYJ4_9TELE</name>
<evidence type="ECO:0000256" key="4">
    <source>
        <dbReference type="ARBA" id="ARBA00023136"/>
    </source>
</evidence>
<organism evidence="7 8">
    <name type="scientific">Denticeps clupeoides</name>
    <name type="common">denticle herring</name>
    <dbReference type="NCBI Taxonomy" id="299321"/>
    <lineage>
        <taxon>Eukaryota</taxon>
        <taxon>Metazoa</taxon>
        <taxon>Chordata</taxon>
        <taxon>Craniata</taxon>
        <taxon>Vertebrata</taxon>
        <taxon>Euteleostomi</taxon>
        <taxon>Actinopterygii</taxon>
        <taxon>Neopterygii</taxon>
        <taxon>Teleostei</taxon>
        <taxon>Clupei</taxon>
        <taxon>Clupeiformes</taxon>
        <taxon>Denticipitoidei</taxon>
        <taxon>Denticipitidae</taxon>
        <taxon>Denticeps</taxon>
    </lineage>
</organism>
<evidence type="ECO:0000256" key="2">
    <source>
        <dbReference type="ARBA" id="ARBA00022692"/>
    </source>
</evidence>
<evidence type="ECO:0000256" key="1">
    <source>
        <dbReference type="ARBA" id="ARBA00004141"/>
    </source>
</evidence>
<evidence type="ECO:0000313" key="8">
    <source>
        <dbReference type="Proteomes" id="UP000694580"/>
    </source>
</evidence>
<reference evidence="7" key="2">
    <citation type="submission" date="2025-08" db="UniProtKB">
        <authorList>
            <consortium name="Ensembl"/>
        </authorList>
    </citation>
    <scope>IDENTIFICATION</scope>
</reference>
<dbReference type="AlphaFoldDB" id="A0AAY4CYJ4"/>
<dbReference type="InterPro" id="IPR004031">
    <property type="entry name" value="PMP22/EMP/MP20/Claudin"/>
</dbReference>
<dbReference type="GeneID" id="114793823"/>
<evidence type="ECO:0000256" key="3">
    <source>
        <dbReference type="ARBA" id="ARBA00022989"/>
    </source>
</evidence>
<sequence length="259" mass="28176">MLPPCDRQPRSCSVRGKARGVWAEEEPTDAPHQPGTLCSLSLWWACALGGLRMSLKALSIFSAAVGVFSFVCLIVAIGTDFWYIIHVSERKHNSSVSLSSHTGLWRTCNFQNKCSSLINPFGNGNFTYSERQILNMHGAFVVLLPFSVIVMVVGGMLGIVSVLARAYLLLMVTGCLLLFGALLSLTGVCIYKAYSAAAYQEALQAAGRKALDDIDIHFGWSLALACVSLVSEFFAAIAFLASACRVRQLKRMDQGIEIK</sequence>
<gene>
    <name evidence="7" type="primary">TMEM114</name>
</gene>
<feature type="transmembrane region" description="Helical" evidence="6">
    <location>
        <begin position="138"/>
        <end position="160"/>
    </location>
</feature>
<feature type="transmembrane region" description="Helical" evidence="6">
    <location>
        <begin position="60"/>
        <end position="85"/>
    </location>
</feature>
<dbReference type="Gene3D" id="1.20.140.150">
    <property type="match status" value="1"/>
</dbReference>
<evidence type="ECO:0000256" key="6">
    <source>
        <dbReference type="SAM" id="Phobius"/>
    </source>
</evidence>
<dbReference type="GO" id="GO:0016324">
    <property type="term" value="C:apical plasma membrane"/>
    <property type="evidence" value="ECO:0007669"/>
    <property type="project" value="UniProtKB-ARBA"/>
</dbReference>
<keyword evidence="4 6" id="KW-0472">Membrane</keyword>
<dbReference type="Pfam" id="PF13903">
    <property type="entry name" value="Claudin_2"/>
    <property type="match status" value="1"/>
</dbReference>
<dbReference type="InterPro" id="IPR039951">
    <property type="entry name" value="TMEM114/TMEM235"/>
</dbReference>
<dbReference type="FunFam" id="1.20.140.150:FF:000021">
    <property type="entry name" value="Transmembrane protein 114"/>
    <property type="match status" value="1"/>
</dbReference>
<protein>
    <recommendedName>
        <fullName evidence="9">Transmembrane protein 114</fullName>
    </recommendedName>
</protein>
<evidence type="ECO:0008006" key="9">
    <source>
        <dbReference type="Google" id="ProtNLM"/>
    </source>
</evidence>
<keyword evidence="8" id="KW-1185">Reference proteome</keyword>
<evidence type="ECO:0000313" key="7">
    <source>
        <dbReference type="Ensembl" id="ENSDCDP00010038342.1"/>
    </source>
</evidence>
<keyword evidence="3 6" id="KW-1133">Transmembrane helix</keyword>
<evidence type="ECO:0000256" key="5">
    <source>
        <dbReference type="ARBA" id="ARBA00023180"/>
    </source>
</evidence>
<dbReference type="RefSeq" id="XP_028841784.1">
    <property type="nucleotide sequence ID" value="XM_028985951.1"/>
</dbReference>
<dbReference type="PANTHER" id="PTHR20516:SF2">
    <property type="entry name" value="TRANSMEMBRANE PROTEIN 114"/>
    <property type="match status" value="1"/>
</dbReference>
<reference evidence="7" key="3">
    <citation type="submission" date="2025-09" db="UniProtKB">
        <authorList>
            <consortium name="Ensembl"/>
        </authorList>
    </citation>
    <scope>IDENTIFICATION</scope>
</reference>
<dbReference type="PANTHER" id="PTHR20516">
    <property type="entry name" value="TRANSMEMBRANE PROTEIN 114/235 FAMILY MEMBER"/>
    <property type="match status" value="1"/>
</dbReference>